<dbReference type="Proteomes" id="UP000008718">
    <property type="component" value="Chromosome"/>
</dbReference>
<dbReference type="RefSeq" id="WP_013443539.1">
    <property type="nucleotide sequence ID" value="NC_014734.1"/>
</dbReference>
<sequence>MPQLSHFSPTLNKEIIRSKYNAPLLNYLTTTFKRKLVYFGLPSPDAGDIHEWIEYIEFVIAFQCREYPKPSDPNQSAEAVKRLEFNLVDLQRKGKILDFNLYDGYIEEVIINGKDNDLLEFKLDKFITLYNLDFCNEVTSPQKIFNTKKGEFETIYKLNIIKMILALQNKNNSHPHKFVLFLTLNANFWNVEAKDFEEIIKKDVRLGEFIETVSKLNGLEKDIRMLKAYVFKTLSDTLSVNNYTPHFLPVVRYNNNPFNLVQFTIIGTYEETFGRNAIIKQNILDFLNEGFISPNLETSEMTNSVNQAIPEIKSETNPVSSFCKSEVYNDFWQK</sequence>
<dbReference type="KEGG" id="ppn:Palpr_0008"/>
<name>E4T0B6_PALPW</name>
<dbReference type="STRING" id="694427.Palpr_0008"/>
<evidence type="ECO:0000313" key="2">
    <source>
        <dbReference type="Proteomes" id="UP000008718"/>
    </source>
</evidence>
<dbReference type="HOGENOM" id="CLU_831165_0_0_10"/>
<proteinExistence type="predicted"/>
<reference key="1">
    <citation type="submission" date="2010-11" db="EMBL/GenBank/DDBJ databases">
        <title>The complete genome of Paludibacter propionicigenes DSM 17365.</title>
        <authorList>
            <consortium name="US DOE Joint Genome Institute (JGI-PGF)"/>
            <person name="Lucas S."/>
            <person name="Copeland A."/>
            <person name="Lapidus A."/>
            <person name="Bruce D."/>
            <person name="Goodwin L."/>
            <person name="Pitluck S."/>
            <person name="Kyrpides N."/>
            <person name="Mavromatis K."/>
            <person name="Ivanova N."/>
            <person name="Munk A.C."/>
            <person name="Brettin T."/>
            <person name="Detter J.C."/>
            <person name="Han C."/>
            <person name="Tapia R."/>
            <person name="Land M."/>
            <person name="Hauser L."/>
            <person name="Markowitz V."/>
            <person name="Cheng J.-F."/>
            <person name="Hugenholtz P."/>
            <person name="Woyke T."/>
            <person name="Wu D."/>
            <person name="Gronow S."/>
            <person name="Wellnitz S."/>
            <person name="Brambilla E."/>
            <person name="Klenk H.-P."/>
            <person name="Eisen J.A."/>
        </authorList>
    </citation>
    <scope>NUCLEOTIDE SEQUENCE</scope>
    <source>
        <strain>WB4</strain>
    </source>
</reference>
<keyword evidence="2" id="KW-1185">Reference proteome</keyword>
<reference evidence="1 2" key="2">
    <citation type="journal article" date="2011" name="Stand. Genomic Sci.">
        <title>Complete genome sequence of Paludibacter propionicigenes type strain (WB4).</title>
        <authorList>
            <person name="Gronow S."/>
            <person name="Munk C."/>
            <person name="Lapidus A."/>
            <person name="Nolan M."/>
            <person name="Lucas S."/>
            <person name="Hammon N."/>
            <person name="Deshpande S."/>
            <person name="Cheng J.F."/>
            <person name="Tapia R."/>
            <person name="Han C."/>
            <person name="Goodwin L."/>
            <person name="Pitluck S."/>
            <person name="Liolios K."/>
            <person name="Ivanova N."/>
            <person name="Mavromatis K."/>
            <person name="Mikhailova N."/>
            <person name="Pati A."/>
            <person name="Chen A."/>
            <person name="Palaniappan K."/>
            <person name="Land M."/>
            <person name="Hauser L."/>
            <person name="Chang Y.J."/>
            <person name="Jeffries C.D."/>
            <person name="Brambilla E."/>
            <person name="Rohde M."/>
            <person name="Goker M."/>
            <person name="Detter J.C."/>
            <person name="Woyke T."/>
            <person name="Bristow J."/>
            <person name="Eisen J.A."/>
            <person name="Markowitz V."/>
            <person name="Hugenholtz P."/>
            <person name="Kyrpides N.C."/>
            <person name="Klenk H.P."/>
        </authorList>
    </citation>
    <scope>NUCLEOTIDE SEQUENCE [LARGE SCALE GENOMIC DNA]</scope>
    <source>
        <strain evidence="2">DSM 17365 / JCM 13257 / WB4</strain>
    </source>
</reference>
<dbReference type="EMBL" id="CP002345">
    <property type="protein sequence ID" value="ADQ78170.1"/>
    <property type="molecule type" value="Genomic_DNA"/>
</dbReference>
<evidence type="ECO:0000313" key="1">
    <source>
        <dbReference type="EMBL" id="ADQ78170.1"/>
    </source>
</evidence>
<dbReference type="AlphaFoldDB" id="E4T0B6"/>
<gene>
    <name evidence="1" type="ordered locus">Palpr_0008</name>
</gene>
<accession>E4T0B6</accession>
<protein>
    <submittedName>
        <fullName evidence="1">Uncharacterized protein</fullName>
    </submittedName>
</protein>
<organism evidence="1 2">
    <name type="scientific">Paludibacter propionicigenes (strain DSM 17365 / JCM 13257 / WB4)</name>
    <dbReference type="NCBI Taxonomy" id="694427"/>
    <lineage>
        <taxon>Bacteria</taxon>
        <taxon>Pseudomonadati</taxon>
        <taxon>Bacteroidota</taxon>
        <taxon>Bacteroidia</taxon>
        <taxon>Bacteroidales</taxon>
        <taxon>Paludibacteraceae</taxon>
        <taxon>Paludibacter</taxon>
    </lineage>
</organism>